<feature type="region of interest" description="Disordered" evidence="1">
    <location>
        <begin position="141"/>
        <end position="162"/>
    </location>
</feature>
<dbReference type="EMBL" id="KZ857594">
    <property type="protein sequence ID" value="RDX40051.1"/>
    <property type="molecule type" value="Genomic_DNA"/>
</dbReference>
<accession>A0A371CIG2</accession>
<feature type="region of interest" description="Disordered" evidence="1">
    <location>
        <begin position="69"/>
        <end position="98"/>
    </location>
</feature>
<evidence type="ECO:0000256" key="1">
    <source>
        <dbReference type="SAM" id="MobiDB-lite"/>
    </source>
</evidence>
<gene>
    <name evidence="2" type="ORF">OH76DRAFT_461533</name>
</gene>
<organism evidence="2 3">
    <name type="scientific">Lentinus brumalis</name>
    <dbReference type="NCBI Taxonomy" id="2498619"/>
    <lineage>
        <taxon>Eukaryota</taxon>
        <taxon>Fungi</taxon>
        <taxon>Dikarya</taxon>
        <taxon>Basidiomycota</taxon>
        <taxon>Agaricomycotina</taxon>
        <taxon>Agaricomycetes</taxon>
        <taxon>Polyporales</taxon>
        <taxon>Polyporaceae</taxon>
        <taxon>Lentinus</taxon>
    </lineage>
</organism>
<reference evidence="2 3" key="1">
    <citation type="journal article" date="2018" name="Biotechnol. Biofuels">
        <title>Integrative visual omics of the white-rot fungus Polyporus brumalis exposes the biotechnological potential of its oxidative enzymes for delignifying raw plant biomass.</title>
        <authorList>
            <person name="Miyauchi S."/>
            <person name="Rancon A."/>
            <person name="Drula E."/>
            <person name="Hage H."/>
            <person name="Chaduli D."/>
            <person name="Favel A."/>
            <person name="Grisel S."/>
            <person name="Henrissat B."/>
            <person name="Herpoel-Gimbert I."/>
            <person name="Ruiz-Duenas F.J."/>
            <person name="Chevret D."/>
            <person name="Hainaut M."/>
            <person name="Lin J."/>
            <person name="Wang M."/>
            <person name="Pangilinan J."/>
            <person name="Lipzen A."/>
            <person name="Lesage-Meessen L."/>
            <person name="Navarro D."/>
            <person name="Riley R."/>
            <person name="Grigoriev I.V."/>
            <person name="Zhou S."/>
            <person name="Raouche S."/>
            <person name="Rosso M.N."/>
        </authorList>
    </citation>
    <scope>NUCLEOTIDE SEQUENCE [LARGE SCALE GENOMIC DNA]</scope>
    <source>
        <strain evidence="2 3">BRFM 1820</strain>
    </source>
</reference>
<sequence length="162" mass="17523">MHASGEVPRRGRLSQHLAVARITPSLPPTMSFLLLLPRSPSATLDVYAPWNALSSYDYGTLAFGDSGLAGPPRTRRAAGTRTGGLTGEPGSALTRPRVPAGHWRGLRAMTGRMRRSQEPTLRRRQHPCNDASTMACSVAAGKVGRPLARPSGPQRRYEETVR</sequence>
<dbReference type="AlphaFoldDB" id="A0A371CIG2"/>
<evidence type="ECO:0000313" key="2">
    <source>
        <dbReference type="EMBL" id="RDX40051.1"/>
    </source>
</evidence>
<evidence type="ECO:0000313" key="3">
    <source>
        <dbReference type="Proteomes" id="UP000256964"/>
    </source>
</evidence>
<keyword evidence="3" id="KW-1185">Reference proteome</keyword>
<name>A0A371CIG2_9APHY</name>
<proteinExistence type="predicted"/>
<protein>
    <submittedName>
        <fullName evidence="2">Uncharacterized protein</fullName>
    </submittedName>
</protein>
<dbReference type="Proteomes" id="UP000256964">
    <property type="component" value="Unassembled WGS sequence"/>
</dbReference>